<feature type="transmembrane region" description="Helical" evidence="1">
    <location>
        <begin position="312"/>
        <end position="338"/>
    </location>
</feature>
<proteinExistence type="predicted"/>
<organism evidence="2 3">
    <name type="scientific">Novipirellula caenicola</name>
    <dbReference type="NCBI Taxonomy" id="1536901"/>
    <lineage>
        <taxon>Bacteria</taxon>
        <taxon>Pseudomonadati</taxon>
        <taxon>Planctomycetota</taxon>
        <taxon>Planctomycetia</taxon>
        <taxon>Pirellulales</taxon>
        <taxon>Pirellulaceae</taxon>
        <taxon>Novipirellula</taxon>
    </lineage>
</organism>
<feature type="transmembrane region" description="Helical" evidence="1">
    <location>
        <begin position="97"/>
        <end position="116"/>
    </location>
</feature>
<feature type="transmembrane region" description="Helical" evidence="1">
    <location>
        <begin position="158"/>
        <end position="183"/>
    </location>
</feature>
<keyword evidence="1" id="KW-0812">Transmembrane</keyword>
<name>A0ABP9VHQ1_9BACT</name>
<sequence>MTVQISGGFDLTRICHDAQAVLPFDSEHAPQAVNAITPLFRIGNATLNEPAMTDKPRMPIRTLTVGRRPGLFLLVGLCSIGFFVADVATATCLREPIPGMLVLGIVTAQLTVICVWGTLVRGTFWIRLPWTLLLLVVSWCGLAWGITLEKGNTNPDALLGTAVTWMFGFITSFVPLKIAALCFRWQIIHDTDASPNAGRNFNYAIRDIMIGTLLLAMTMGIGRGMLTGEDINFTRALYASGLHEPELLFVISLYGVVSLLVKLPCIWISLGEKAEKIPSRIVVWVVYCFLLTIFEIGMLVTVLGNPGSDSGVIFTGMILSHQLMGAIMLAVCCTLRGLGYRLERSRSPQTDLQTELRSDSTAVAAHPESV</sequence>
<feature type="transmembrane region" description="Helical" evidence="1">
    <location>
        <begin position="128"/>
        <end position="146"/>
    </location>
</feature>
<accession>A0ABP9VHQ1</accession>
<comment type="caution">
    <text evidence="2">The sequence shown here is derived from an EMBL/GenBank/DDBJ whole genome shotgun (WGS) entry which is preliminary data.</text>
</comment>
<dbReference type="EMBL" id="BAABRO010000001">
    <property type="protein sequence ID" value="GAA5504737.1"/>
    <property type="molecule type" value="Genomic_DNA"/>
</dbReference>
<feature type="transmembrane region" description="Helical" evidence="1">
    <location>
        <begin position="204"/>
        <end position="227"/>
    </location>
</feature>
<gene>
    <name evidence="2" type="ORF">Rcae01_00176</name>
</gene>
<keyword evidence="1" id="KW-1133">Transmembrane helix</keyword>
<dbReference type="Proteomes" id="UP001416858">
    <property type="component" value="Unassembled WGS sequence"/>
</dbReference>
<feature type="transmembrane region" description="Helical" evidence="1">
    <location>
        <begin position="247"/>
        <end position="269"/>
    </location>
</feature>
<reference evidence="2 3" key="1">
    <citation type="submission" date="2024-02" db="EMBL/GenBank/DDBJ databases">
        <title>Rhodopirellula caenicola NBRC 110016.</title>
        <authorList>
            <person name="Ichikawa N."/>
            <person name="Katano-Makiyama Y."/>
            <person name="Hidaka K."/>
        </authorList>
    </citation>
    <scope>NUCLEOTIDE SEQUENCE [LARGE SCALE GENOMIC DNA]</scope>
    <source>
        <strain evidence="2 3">NBRC 110016</strain>
    </source>
</reference>
<evidence type="ECO:0000313" key="2">
    <source>
        <dbReference type="EMBL" id="GAA5504737.1"/>
    </source>
</evidence>
<feature type="transmembrane region" description="Helical" evidence="1">
    <location>
        <begin position="71"/>
        <end position="91"/>
    </location>
</feature>
<protein>
    <submittedName>
        <fullName evidence="2">Uncharacterized protein</fullName>
    </submittedName>
</protein>
<keyword evidence="1" id="KW-0472">Membrane</keyword>
<evidence type="ECO:0000313" key="3">
    <source>
        <dbReference type="Proteomes" id="UP001416858"/>
    </source>
</evidence>
<evidence type="ECO:0000256" key="1">
    <source>
        <dbReference type="SAM" id="Phobius"/>
    </source>
</evidence>
<feature type="transmembrane region" description="Helical" evidence="1">
    <location>
        <begin position="281"/>
        <end position="300"/>
    </location>
</feature>
<keyword evidence="3" id="KW-1185">Reference proteome</keyword>